<gene>
    <name evidence="1" type="ORF">BDV38DRAFT_265415</name>
</gene>
<reference evidence="1 2" key="1">
    <citation type="submission" date="2019-04" db="EMBL/GenBank/DDBJ databases">
        <title>Friends and foes A comparative genomics study of 23 Aspergillus species from section Flavi.</title>
        <authorList>
            <consortium name="DOE Joint Genome Institute"/>
            <person name="Kjaerbolling I."/>
            <person name="Vesth T."/>
            <person name="Frisvad J.C."/>
            <person name="Nybo J.L."/>
            <person name="Theobald S."/>
            <person name="Kildgaard S."/>
            <person name="Isbrandt T."/>
            <person name="Kuo A."/>
            <person name="Sato A."/>
            <person name="Lyhne E.K."/>
            <person name="Kogle M.E."/>
            <person name="Wiebenga A."/>
            <person name="Kun R.S."/>
            <person name="Lubbers R.J."/>
            <person name="Makela M.R."/>
            <person name="Barry K."/>
            <person name="Chovatia M."/>
            <person name="Clum A."/>
            <person name="Daum C."/>
            <person name="Haridas S."/>
            <person name="He G."/>
            <person name="LaButti K."/>
            <person name="Lipzen A."/>
            <person name="Mondo S."/>
            <person name="Riley R."/>
            <person name="Salamov A."/>
            <person name="Simmons B.A."/>
            <person name="Magnuson J.K."/>
            <person name="Henrissat B."/>
            <person name="Mortensen U.H."/>
            <person name="Larsen T.O."/>
            <person name="Devries R.P."/>
            <person name="Grigoriev I.V."/>
            <person name="Machida M."/>
            <person name="Baker S.E."/>
            <person name="Andersen M.R."/>
        </authorList>
    </citation>
    <scope>NUCLEOTIDE SEQUENCE [LARGE SCALE GENOMIC DNA]</scope>
    <source>
        <strain evidence="1 2">CBS 117625</strain>
    </source>
</reference>
<accession>A0A5N6S9B5</accession>
<dbReference type="GeneID" id="43640563"/>
<dbReference type="OrthoDB" id="10560276at2759"/>
<evidence type="ECO:0000313" key="1">
    <source>
        <dbReference type="EMBL" id="KAE8131145.1"/>
    </source>
</evidence>
<sequence length="59" mass="6775">MILCVVVMVSFPIWLSAVIYGYIFQYCHIGVILIIHTCDGIEILLPLRTQDQLHFRGLV</sequence>
<organism evidence="1 2">
    <name type="scientific">Aspergillus pseudotamarii</name>
    <dbReference type="NCBI Taxonomy" id="132259"/>
    <lineage>
        <taxon>Eukaryota</taxon>
        <taxon>Fungi</taxon>
        <taxon>Dikarya</taxon>
        <taxon>Ascomycota</taxon>
        <taxon>Pezizomycotina</taxon>
        <taxon>Eurotiomycetes</taxon>
        <taxon>Eurotiomycetidae</taxon>
        <taxon>Eurotiales</taxon>
        <taxon>Aspergillaceae</taxon>
        <taxon>Aspergillus</taxon>
        <taxon>Aspergillus subgen. Circumdati</taxon>
    </lineage>
</organism>
<dbReference type="EMBL" id="ML743674">
    <property type="protein sequence ID" value="KAE8131145.1"/>
    <property type="molecule type" value="Genomic_DNA"/>
</dbReference>
<dbReference type="AlphaFoldDB" id="A0A5N6S9B5"/>
<dbReference type="RefSeq" id="XP_031907208.1">
    <property type="nucleotide sequence ID" value="XM_032056353.1"/>
</dbReference>
<keyword evidence="2" id="KW-1185">Reference proteome</keyword>
<evidence type="ECO:0000313" key="2">
    <source>
        <dbReference type="Proteomes" id="UP000325672"/>
    </source>
</evidence>
<protein>
    <submittedName>
        <fullName evidence="1">Uncharacterized protein</fullName>
    </submittedName>
</protein>
<name>A0A5N6S9B5_ASPPS</name>
<dbReference type="Proteomes" id="UP000325672">
    <property type="component" value="Unassembled WGS sequence"/>
</dbReference>
<proteinExistence type="predicted"/>